<protein>
    <submittedName>
        <fullName evidence="1">Thermostable hemolysin</fullName>
    </submittedName>
</protein>
<evidence type="ECO:0000313" key="1">
    <source>
        <dbReference type="EMBL" id="MEN2791432.1"/>
    </source>
</evidence>
<reference evidence="1 2" key="1">
    <citation type="submission" date="2024-05" db="EMBL/GenBank/DDBJ databases">
        <authorList>
            <person name="Liu Q."/>
            <person name="Xin Y.-H."/>
        </authorList>
    </citation>
    <scope>NUCLEOTIDE SEQUENCE [LARGE SCALE GENOMIC DNA]</scope>
    <source>
        <strain evidence="1 2">CGMCC 1.10181</strain>
    </source>
</reference>
<organism evidence="1 2">
    <name type="scientific">Sphingomonas oligophenolica</name>
    <dbReference type="NCBI Taxonomy" id="301154"/>
    <lineage>
        <taxon>Bacteria</taxon>
        <taxon>Pseudomonadati</taxon>
        <taxon>Pseudomonadota</taxon>
        <taxon>Alphaproteobacteria</taxon>
        <taxon>Sphingomonadales</taxon>
        <taxon>Sphingomonadaceae</taxon>
        <taxon>Sphingomonas</taxon>
    </lineage>
</organism>
<gene>
    <name evidence="1" type="ORF">ABC974_17480</name>
</gene>
<sequence>MRHWTEVPRRQRRLAINKENIPMREDGIKRFVSERFQARLAARPDPHFASWRAVSVAGGALGATLGYRGATEDRLFLEAYLDAPIEAVASRALQREIGRARIVEIGCLAAISPLALVRLWAETAVEFADRYDVAVATLSASLRRLITRAGVPIVELAPADPTRIAEPERWGSYYDDAPMVCAGWTHSGAAGLGRFRTRTERAA</sequence>
<comment type="caution">
    <text evidence="1">The sequence shown here is derived from an EMBL/GenBank/DDBJ whole genome shotgun (WGS) entry which is preliminary data.</text>
</comment>
<dbReference type="Pfam" id="PF12261">
    <property type="entry name" value="T_hemolysin"/>
    <property type="match status" value="1"/>
</dbReference>
<keyword evidence="2" id="KW-1185">Reference proteome</keyword>
<proteinExistence type="predicted"/>
<dbReference type="InterPro" id="IPR022050">
    <property type="entry name" value="T_hemolysin"/>
</dbReference>
<evidence type="ECO:0000313" key="2">
    <source>
        <dbReference type="Proteomes" id="UP001419910"/>
    </source>
</evidence>
<dbReference type="Proteomes" id="UP001419910">
    <property type="component" value="Unassembled WGS sequence"/>
</dbReference>
<accession>A0ABU9Y6S4</accession>
<dbReference type="RefSeq" id="WP_343890376.1">
    <property type="nucleotide sequence ID" value="NZ_BAAAEH010000032.1"/>
</dbReference>
<name>A0ABU9Y6S4_9SPHN</name>
<dbReference type="EMBL" id="JBDIME010000017">
    <property type="protein sequence ID" value="MEN2791432.1"/>
    <property type="molecule type" value="Genomic_DNA"/>
</dbReference>